<dbReference type="AlphaFoldDB" id="A0A0D3IRY9"/>
<reference evidence="15" key="1">
    <citation type="journal article" date="2013" name="Nature">
        <title>Pan genome of the phytoplankton Emiliania underpins its global distribution.</title>
        <authorList>
            <person name="Read B.A."/>
            <person name="Kegel J."/>
            <person name="Klute M.J."/>
            <person name="Kuo A."/>
            <person name="Lefebvre S.C."/>
            <person name="Maumus F."/>
            <person name="Mayer C."/>
            <person name="Miller J."/>
            <person name="Monier A."/>
            <person name="Salamov A."/>
            <person name="Young J."/>
            <person name="Aguilar M."/>
            <person name="Claverie J.M."/>
            <person name="Frickenhaus S."/>
            <person name="Gonzalez K."/>
            <person name="Herman E.K."/>
            <person name="Lin Y.C."/>
            <person name="Napier J."/>
            <person name="Ogata H."/>
            <person name="Sarno A.F."/>
            <person name="Shmutz J."/>
            <person name="Schroeder D."/>
            <person name="de Vargas C."/>
            <person name="Verret F."/>
            <person name="von Dassow P."/>
            <person name="Valentin K."/>
            <person name="Van de Peer Y."/>
            <person name="Wheeler G."/>
            <person name="Dacks J.B."/>
            <person name="Delwiche C.F."/>
            <person name="Dyhrman S.T."/>
            <person name="Glockner G."/>
            <person name="John U."/>
            <person name="Richards T."/>
            <person name="Worden A.Z."/>
            <person name="Zhang X."/>
            <person name="Grigoriev I.V."/>
            <person name="Allen A.E."/>
            <person name="Bidle K."/>
            <person name="Borodovsky M."/>
            <person name="Bowler C."/>
            <person name="Brownlee C."/>
            <person name="Cock J.M."/>
            <person name="Elias M."/>
            <person name="Gladyshev V.N."/>
            <person name="Groth M."/>
            <person name="Guda C."/>
            <person name="Hadaegh A."/>
            <person name="Iglesias-Rodriguez M.D."/>
            <person name="Jenkins J."/>
            <person name="Jones B.M."/>
            <person name="Lawson T."/>
            <person name="Leese F."/>
            <person name="Lindquist E."/>
            <person name="Lobanov A."/>
            <person name="Lomsadze A."/>
            <person name="Malik S.B."/>
            <person name="Marsh M.E."/>
            <person name="Mackinder L."/>
            <person name="Mock T."/>
            <person name="Mueller-Roeber B."/>
            <person name="Pagarete A."/>
            <person name="Parker M."/>
            <person name="Probert I."/>
            <person name="Quesneville H."/>
            <person name="Raines C."/>
            <person name="Rensing S.A."/>
            <person name="Riano-Pachon D.M."/>
            <person name="Richier S."/>
            <person name="Rokitta S."/>
            <person name="Shiraiwa Y."/>
            <person name="Soanes D.M."/>
            <person name="van der Giezen M."/>
            <person name="Wahlund T.M."/>
            <person name="Williams B."/>
            <person name="Wilson W."/>
            <person name="Wolfe G."/>
            <person name="Wurch L.L."/>
        </authorList>
    </citation>
    <scope>NUCLEOTIDE SEQUENCE</scope>
</reference>
<feature type="transmembrane region" description="Helical" evidence="12">
    <location>
        <begin position="165"/>
        <end position="190"/>
    </location>
</feature>
<dbReference type="PANTHER" id="PTHR10106">
    <property type="entry name" value="CYTOCHROME B561-RELATED"/>
    <property type="match status" value="1"/>
</dbReference>
<feature type="transmembrane region" description="Helical" evidence="12">
    <location>
        <begin position="126"/>
        <end position="145"/>
    </location>
</feature>
<dbReference type="GeneID" id="17260251"/>
<evidence type="ECO:0000256" key="8">
    <source>
        <dbReference type="ARBA" id="ARBA00022989"/>
    </source>
</evidence>
<keyword evidence="8 12" id="KW-1133">Transmembrane helix</keyword>
<keyword evidence="15" id="KW-1185">Reference proteome</keyword>
<evidence type="ECO:0000256" key="10">
    <source>
        <dbReference type="ARBA" id="ARBA00023136"/>
    </source>
</evidence>
<evidence type="ECO:0000256" key="9">
    <source>
        <dbReference type="ARBA" id="ARBA00023004"/>
    </source>
</evidence>
<dbReference type="GO" id="GO:0016020">
    <property type="term" value="C:membrane"/>
    <property type="evidence" value="ECO:0007669"/>
    <property type="project" value="UniProtKB-SubCell"/>
</dbReference>
<dbReference type="PROSITE" id="PS50939">
    <property type="entry name" value="CYTOCHROME_B561"/>
    <property type="match status" value="1"/>
</dbReference>
<dbReference type="PANTHER" id="PTHR10106:SF0">
    <property type="entry name" value="LD36721P"/>
    <property type="match status" value="1"/>
</dbReference>
<evidence type="ECO:0000256" key="11">
    <source>
        <dbReference type="SAM" id="MobiDB-lite"/>
    </source>
</evidence>
<evidence type="ECO:0000259" key="13">
    <source>
        <dbReference type="PROSITE" id="PS50939"/>
    </source>
</evidence>
<dbReference type="HOGENOM" id="CLU_1063324_0_0_1"/>
<feature type="transmembrane region" description="Helical" evidence="12">
    <location>
        <begin position="85"/>
        <end position="106"/>
    </location>
</feature>
<evidence type="ECO:0000313" key="15">
    <source>
        <dbReference type="Proteomes" id="UP000013827"/>
    </source>
</evidence>
<keyword evidence="4" id="KW-0349">Heme</keyword>
<dbReference type="Gene3D" id="1.20.120.1770">
    <property type="match status" value="1"/>
</dbReference>
<keyword evidence="3" id="KW-0813">Transport</keyword>
<keyword evidence="9" id="KW-0408">Iron</keyword>
<organism evidence="14 15">
    <name type="scientific">Emiliania huxleyi (strain CCMP1516)</name>
    <dbReference type="NCBI Taxonomy" id="280463"/>
    <lineage>
        <taxon>Eukaryota</taxon>
        <taxon>Haptista</taxon>
        <taxon>Haptophyta</taxon>
        <taxon>Prymnesiophyceae</taxon>
        <taxon>Isochrysidales</taxon>
        <taxon>Noelaerhabdaceae</taxon>
        <taxon>Emiliania</taxon>
    </lineage>
</organism>
<dbReference type="SMART" id="SM00665">
    <property type="entry name" value="B561"/>
    <property type="match status" value="1"/>
</dbReference>
<evidence type="ECO:0000256" key="3">
    <source>
        <dbReference type="ARBA" id="ARBA00022448"/>
    </source>
</evidence>
<dbReference type="EnsemblProtists" id="EOD14024">
    <property type="protein sequence ID" value="EOD14024"/>
    <property type="gene ID" value="EMIHUDRAFT_421980"/>
</dbReference>
<keyword evidence="5 12" id="KW-0812">Transmembrane</keyword>
<feature type="transmembrane region" description="Helical" evidence="12">
    <location>
        <begin position="46"/>
        <end position="65"/>
    </location>
</feature>
<dbReference type="GO" id="GO:0046872">
    <property type="term" value="F:metal ion binding"/>
    <property type="evidence" value="ECO:0007669"/>
    <property type="project" value="UniProtKB-KW"/>
</dbReference>
<protein>
    <recommendedName>
        <fullName evidence="13">Cytochrome b561 domain-containing protein</fullName>
    </recommendedName>
</protein>
<proteinExistence type="predicted"/>
<name>A0A0D3IRY9_EMIH1</name>
<dbReference type="KEGG" id="ehx:EMIHUDRAFT_421980"/>
<dbReference type="PaxDb" id="2903-EOD14024"/>
<evidence type="ECO:0000256" key="2">
    <source>
        <dbReference type="ARBA" id="ARBA00004141"/>
    </source>
</evidence>
<comment type="cofactor">
    <cofactor evidence="1">
        <name>heme b</name>
        <dbReference type="ChEBI" id="CHEBI:60344"/>
    </cofactor>
</comment>
<dbReference type="Proteomes" id="UP000013827">
    <property type="component" value="Unassembled WGS sequence"/>
</dbReference>
<dbReference type="CDD" id="cd08554">
    <property type="entry name" value="Cyt_b561"/>
    <property type="match status" value="1"/>
</dbReference>
<keyword evidence="6" id="KW-0479">Metal-binding</keyword>
<keyword evidence="10 12" id="KW-0472">Membrane</keyword>
<dbReference type="RefSeq" id="XP_005766453.1">
    <property type="nucleotide sequence ID" value="XM_005766396.1"/>
</dbReference>
<dbReference type="InterPro" id="IPR006593">
    <property type="entry name" value="Cyt_b561/ferric_Rdtase_TM"/>
</dbReference>
<sequence>MLQDSSPSAQRNLMAEDSSDDVERTSLTAGKIPDVASAGPFKRPGVLISAVGTHVAAVALLAMMWRTLKKALSPEAPLLTWRTFPLHPFLMTLAFGFLSPVAAAAWRSYEHLLGFTHRQVKVFHGVLMGVAALTGLLGVIDMWLVHEDGAAAQVAKGWAVHFQSAHSWVGIVALALFLLQATGGAAAFALPLVPPAKRAALLAPHRWLGAAAAQQARNRLLLASREGSEKAAFVALITGILSLAGRGDNVKESDVGYKAAAVRG</sequence>
<dbReference type="InterPro" id="IPR043205">
    <property type="entry name" value="CYB561/CYBRD1-like"/>
</dbReference>
<evidence type="ECO:0000313" key="14">
    <source>
        <dbReference type="EnsemblProtists" id="EOD14024"/>
    </source>
</evidence>
<reference evidence="14" key="2">
    <citation type="submission" date="2024-10" db="UniProtKB">
        <authorList>
            <consortium name="EnsemblProtists"/>
        </authorList>
    </citation>
    <scope>IDENTIFICATION</scope>
</reference>
<comment type="subcellular location">
    <subcellularLocation>
        <location evidence="2">Membrane</location>
        <topology evidence="2">Multi-pass membrane protein</topology>
    </subcellularLocation>
</comment>
<feature type="region of interest" description="Disordered" evidence="11">
    <location>
        <begin position="1"/>
        <end position="24"/>
    </location>
</feature>
<dbReference type="GO" id="GO:0016491">
    <property type="term" value="F:oxidoreductase activity"/>
    <property type="evidence" value="ECO:0007669"/>
    <property type="project" value="InterPro"/>
</dbReference>
<dbReference type="Pfam" id="PF03188">
    <property type="entry name" value="Cytochrom_B561"/>
    <property type="match status" value="1"/>
</dbReference>
<feature type="compositionally biased region" description="Polar residues" evidence="11">
    <location>
        <begin position="1"/>
        <end position="11"/>
    </location>
</feature>
<evidence type="ECO:0000256" key="12">
    <source>
        <dbReference type="SAM" id="Phobius"/>
    </source>
</evidence>
<evidence type="ECO:0000256" key="5">
    <source>
        <dbReference type="ARBA" id="ARBA00022692"/>
    </source>
</evidence>
<evidence type="ECO:0000256" key="6">
    <source>
        <dbReference type="ARBA" id="ARBA00022723"/>
    </source>
</evidence>
<evidence type="ECO:0000256" key="1">
    <source>
        <dbReference type="ARBA" id="ARBA00001970"/>
    </source>
</evidence>
<keyword evidence="7" id="KW-0249">Electron transport</keyword>
<evidence type="ECO:0000256" key="7">
    <source>
        <dbReference type="ARBA" id="ARBA00022982"/>
    </source>
</evidence>
<feature type="domain" description="Cytochrome b561" evidence="13">
    <location>
        <begin position="47"/>
        <end position="260"/>
    </location>
</feature>
<accession>A0A0D3IRY9</accession>
<evidence type="ECO:0000256" key="4">
    <source>
        <dbReference type="ARBA" id="ARBA00022617"/>
    </source>
</evidence>